<dbReference type="InterPro" id="IPR045864">
    <property type="entry name" value="aa-tRNA-synth_II/BPL/LPL"/>
</dbReference>
<dbReference type="AlphaFoldDB" id="A0A517S7V0"/>
<keyword evidence="2" id="KW-0012">Acyltransferase</keyword>
<sequence length="215" mass="23434">MLEVIVEPNARSGADNMAMDESLLVSAIDKKTQTLRLYRWEEPTVSLGYFQKDDDPVLTGRFAGLPSVRRLSGGGALLHDRELTYSIALPDGHPLADAPTELYDQVHAALVALLNSLGAPAHVRGEKFNEPEPFLCFGRGDPRDIVLSGFKIVGSAQRRRKGAILQHGALLLERSPHAPEFPGLFDLAPETRQDDQPLMHAIATALQQIPALGQS</sequence>
<feature type="domain" description="BPL/LPL catalytic" evidence="1">
    <location>
        <begin position="29"/>
        <end position="214"/>
    </location>
</feature>
<dbReference type="InterPro" id="IPR050664">
    <property type="entry name" value="Octanoyltrans_LipM/LipL"/>
</dbReference>
<dbReference type="PROSITE" id="PS51733">
    <property type="entry name" value="BPL_LPL_CATALYTIC"/>
    <property type="match status" value="1"/>
</dbReference>
<evidence type="ECO:0000259" key="1">
    <source>
        <dbReference type="PROSITE" id="PS51733"/>
    </source>
</evidence>
<evidence type="ECO:0000313" key="2">
    <source>
        <dbReference type="EMBL" id="QDT52189.1"/>
    </source>
</evidence>
<organism evidence="2 3">
    <name type="scientific">Caulifigura coniformis</name>
    <dbReference type="NCBI Taxonomy" id="2527983"/>
    <lineage>
        <taxon>Bacteria</taxon>
        <taxon>Pseudomonadati</taxon>
        <taxon>Planctomycetota</taxon>
        <taxon>Planctomycetia</taxon>
        <taxon>Planctomycetales</taxon>
        <taxon>Planctomycetaceae</taxon>
        <taxon>Caulifigura</taxon>
    </lineage>
</organism>
<dbReference type="RefSeq" id="WP_197453735.1">
    <property type="nucleotide sequence ID" value="NZ_CP036271.1"/>
</dbReference>
<dbReference type="PANTHER" id="PTHR43679">
    <property type="entry name" value="OCTANOYLTRANSFERASE LIPM-RELATED"/>
    <property type="match status" value="1"/>
</dbReference>
<proteinExistence type="predicted"/>
<dbReference type="PANTHER" id="PTHR43679:SF2">
    <property type="entry name" value="OCTANOYL-[GCVH]:PROTEIN N-OCTANOYLTRANSFERASE"/>
    <property type="match status" value="1"/>
</dbReference>
<dbReference type="GO" id="GO:0033819">
    <property type="term" value="F:lipoyl(octanoyl) transferase activity"/>
    <property type="evidence" value="ECO:0007669"/>
    <property type="project" value="UniProtKB-EC"/>
</dbReference>
<keyword evidence="3" id="KW-1185">Reference proteome</keyword>
<protein>
    <submittedName>
        <fullName evidence="2">Octanoyltransferase LipM</fullName>
        <ecNumber evidence="2">2.3.1.181</ecNumber>
    </submittedName>
</protein>
<dbReference type="Gene3D" id="3.30.930.10">
    <property type="entry name" value="Bira Bifunctional Protein, Domain 2"/>
    <property type="match status" value="1"/>
</dbReference>
<evidence type="ECO:0000313" key="3">
    <source>
        <dbReference type="Proteomes" id="UP000315700"/>
    </source>
</evidence>
<dbReference type="InterPro" id="IPR004143">
    <property type="entry name" value="BPL_LPL_catalytic"/>
</dbReference>
<dbReference type="Proteomes" id="UP000315700">
    <property type="component" value="Chromosome"/>
</dbReference>
<dbReference type="InParanoid" id="A0A517S7V0"/>
<dbReference type="EMBL" id="CP036271">
    <property type="protein sequence ID" value="QDT52189.1"/>
    <property type="molecule type" value="Genomic_DNA"/>
</dbReference>
<dbReference type="EC" id="2.3.1.181" evidence="2"/>
<reference evidence="2 3" key="1">
    <citation type="submission" date="2019-02" db="EMBL/GenBank/DDBJ databases">
        <title>Deep-cultivation of Planctomycetes and their phenomic and genomic characterization uncovers novel biology.</title>
        <authorList>
            <person name="Wiegand S."/>
            <person name="Jogler M."/>
            <person name="Boedeker C."/>
            <person name="Pinto D."/>
            <person name="Vollmers J."/>
            <person name="Rivas-Marin E."/>
            <person name="Kohn T."/>
            <person name="Peeters S.H."/>
            <person name="Heuer A."/>
            <person name="Rast P."/>
            <person name="Oberbeckmann S."/>
            <person name="Bunk B."/>
            <person name="Jeske O."/>
            <person name="Meyerdierks A."/>
            <person name="Storesund J.E."/>
            <person name="Kallscheuer N."/>
            <person name="Luecker S."/>
            <person name="Lage O.M."/>
            <person name="Pohl T."/>
            <person name="Merkel B.J."/>
            <person name="Hornburger P."/>
            <person name="Mueller R.-W."/>
            <person name="Bruemmer F."/>
            <person name="Labrenz M."/>
            <person name="Spormann A.M."/>
            <person name="Op den Camp H."/>
            <person name="Overmann J."/>
            <person name="Amann R."/>
            <person name="Jetten M.S.M."/>
            <person name="Mascher T."/>
            <person name="Medema M.H."/>
            <person name="Devos D.P."/>
            <person name="Kaster A.-K."/>
            <person name="Ovreas L."/>
            <person name="Rohde M."/>
            <person name="Galperin M.Y."/>
            <person name="Jogler C."/>
        </authorList>
    </citation>
    <scope>NUCLEOTIDE SEQUENCE [LARGE SCALE GENOMIC DNA]</scope>
    <source>
        <strain evidence="2 3">Pan44</strain>
    </source>
</reference>
<name>A0A517S7V0_9PLAN</name>
<accession>A0A517S7V0</accession>
<gene>
    <name evidence="2" type="primary">lipM</name>
    <name evidence="2" type="ORF">Pan44_01980</name>
</gene>
<dbReference type="Pfam" id="PF21948">
    <property type="entry name" value="LplA-B_cat"/>
    <property type="match status" value="1"/>
</dbReference>
<dbReference type="SUPFAM" id="SSF55681">
    <property type="entry name" value="Class II aaRS and biotin synthetases"/>
    <property type="match status" value="1"/>
</dbReference>
<dbReference type="KEGG" id="ccos:Pan44_01980"/>
<keyword evidence="2" id="KW-0808">Transferase</keyword>